<proteinExistence type="predicted"/>
<gene>
    <name evidence="1" type="ORF">BC102111_01686</name>
</gene>
<evidence type="ECO:0000313" key="1">
    <source>
        <dbReference type="EMBL" id="SMX79816.1"/>
    </source>
</evidence>
<accession>A0A2H1IXA3</accession>
<dbReference type="Proteomes" id="UP000234333">
    <property type="component" value="Unassembled WGS sequence"/>
</dbReference>
<reference evidence="1 2" key="1">
    <citation type="submission" date="2017-03" db="EMBL/GenBank/DDBJ databases">
        <authorList>
            <person name="Afonso C.L."/>
            <person name="Miller P.J."/>
            <person name="Scott M.A."/>
            <person name="Spackman E."/>
            <person name="Goraichik I."/>
            <person name="Dimitrov K.M."/>
            <person name="Suarez D.L."/>
            <person name="Swayne D.E."/>
        </authorList>
    </citation>
    <scope>NUCLEOTIDE SEQUENCE [LARGE SCALE GENOMIC DNA]</scope>
    <source>
        <strain evidence="1 2">CIP 102111</strain>
    </source>
</reference>
<dbReference type="EMBL" id="FXZC01000003">
    <property type="protein sequence ID" value="SMX79816.1"/>
    <property type="molecule type" value="Genomic_DNA"/>
</dbReference>
<evidence type="ECO:0000313" key="2">
    <source>
        <dbReference type="Proteomes" id="UP000234333"/>
    </source>
</evidence>
<organism evidence="1 2">
    <name type="scientific">Brevibacterium casei CIP 102111</name>
    <dbReference type="NCBI Taxonomy" id="1255625"/>
    <lineage>
        <taxon>Bacteria</taxon>
        <taxon>Bacillati</taxon>
        <taxon>Actinomycetota</taxon>
        <taxon>Actinomycetes</taxon>
        <taxon>Micrococcales</taxon>
        <taxon>Brevibacteriaceae</taxon>
        <taxon>Brevibacterium</taxon>
    </lineage>
</organism>
<protein>
    <submittedName>
        <fullName evidence="1">Uncharacterized protein</fullName>
    </submittedName>
</protein>
<sequence>MTVSDQPIFYKATRPDGTDFYSGTVDYAGAVGGDPIVLPVVDAPECCSSTVLHAATVPTETLIGGSWPCRLFEVTGEPVANEEHKRGFFSLTVVREIDAHLALGPQGREIAALIERSGALTQADGESLRAAWGAARRAAWGAAWDAAWGAARRAARRAARDAARRAAWDAARDGAWAIVVRDLIGQHGLTQDHYDTLTRPWRTVIGRIHPDDADLMGDDDA</sequence>
<name>A0A2H1IXA3_9MICO</name>
<dbReference type="AlphaFoldDB" id="A0A2H1IXA3"/>